<dbReference type="SFLD" id="SFLDS00003">
    <property type="entry name" value="Haloacid_Dehalogenase"/>
    <property type="match status" value="1"/>
</dbReference>
<dbReference type="eggNOG" id="COG0546">
    <property type="taxonomic scope" value="Bacteria"/>
</dbReference>
<dbReference type="InterPro" id="IPR041492">
    <property type="entry name" value="HAD_2"/>
</dbReference>
<reference evidence="1 2" key="1">
    <citation type="submission" date="2014-06" db="EMBL/GenBank/DDBJ databases">
        <title>Saccharopolyspora rectivirgula DSM-43113 Genome sequencing.</title>
        <authorList>
            <person name="Barrera C."/>
            <person name="Millon L."/>
            <person name="Rognon B."/>
            <person name="Zaugg C."/>
            <person name="Monod M."/>
        </authorList>
    </citation>
    <scope>NUCLEOTIDE SEQUENCE [LARGE SCALE GENOMIC DNA]</scope>
    <source>
        <strain evidence="1 2">DSM 43113</strain>
    </source>
</reference>
<dbReference type="EMBL" id="JNVU01000028">
    <property type="protein sequence ID" value="KEI44276.1"/>
    <property type="molecule type" value="Genomic_DNA"/>
</dbReference>
<dbReference type="GO" id="GO:0005829">
    <property type="term" value="C:cytosol"/>
    <property type="evidence" value="ECO:0007669"/>
    <property type="project" value="TreeGrafter"/>
</dbReference>
<dbReference type="SFLD" id="SFLDG01129">
    <property type="entry name" value="C1.5:_HAD__Beta-PGM__Phosphata"/>
    <property type="match status" value="1"/>
</dbReference>
<evidence type="ECO:0000313" key="2">
    <source>
        <dbReference type="Proteomes" id="UP000031419"/>
    </source>
</evidence>
<dbReference type="GO" id="GO:0006281">
    <property type="term" value="P:DNA repair"/>
    <property type="evidence" value="ECO:0007669"/>
    <property type="project" value="TreeGrafter"/>
</dbReference>
<dbReference type="AlphaFoldDB" id="A0A073AY72"/>
<dbReference type="OrthoDB" id="4307245at2"/>
<dbReference type="Proteomes" id="UP000031419">
    <property type="component" value="Unassembled WGS sequence"/>
</dbReference>
<dbReference type="InterPro" id="IPR023214">
    <property type="entry name" value="HAD_sf"/>
</dbReference>
<dbReference type="STRING" id="28042.GU90_11115"/>
<dbReference type="InterPro" id="IPR023198">
    <property type="entry name" value="PGP-like_dom2"/>
</dbReference>
<comment type="caution">
    <text evidence="1">The sequence shown here is derived from an EMBL/GenBank/DDBJ whole genome shotgun (WGS) entry which is preliminary data.</text>
</comment>
<dbReference type="Gene3D" id="1.10.150.240">
    <property type="entry name" value="Putative phosphatase, domain 2"/>
    <property type="match status" value="1"/>
</dbReference>
<dbReference type="GO" id="GO:0008967">
    <property type="term" value="F:phosphoglycolate phosphatase activity"/>
    <property type="evidence" value="ECO:0007669"/>
    <property type="project" value="TreeGrafter"/>
</dbReference>
<proteinExistence type="predicted"/>
<protein>
    <submittedName>
        <fullName evidence="1">Phosphatase</fullName>
    </submittedName>
</protein>
<gene>
    <name evidence="1" type="ORF">GU90_11115</name>
</gene>
<dbReference type="InterPro" id="IPR050155">
    <property type="entry name" value="HAD-like_hydrolase_sf"/>
</dbReference>
<sequence>MHIVWDWNGTLFDDNHAVLSAVNAVCAEFGRAHIDLETWRSIYSRPLWTCYERLLGQSLSEQDWARIDQRYHEVYRELLHTCDLADGVPEVLEKWAADGRSQSLLSLWFHDELVPLVTDFGIHRLFTRVDGLREKVGGGSKAEHLKRHLQAQQLDPATVVLVGDVLDDAHAAQQVGARCVLVTTGVTGRRELEKTGFPVADSIVEAVGLVGAGLS</sequence>
<organism evidence="1 2">
    <name type="scientific">Saccharopolyspora rectivirgula</name>
    <dbReference type="NCBI Taxonomy" id="28042"/>
    <lineage>
        <taxon>Bacteria</taxon>
        <taxon>Bacillati</taxon>
        <taxon>Actinomycetota</taxon>
        <taxon>Actinomycetes</taxon>
        <taxon>Pseudonocardiales</taxon>
        <taxon>Pseudonocardiaceae</taxon>
        <taxon>Saccharopolyspora</taxon>
    </lineage>
</organism>
<dbReference type="SUPFAM" id="SSF56784">
    <property type="entry name" value="HAD-like"/>
    <property type="match status" value="1"/>
</dbReference>
<dbReference type="PANTHER" id="PTHR43434:SF1">
    <property type="entry name" value="PHOSPHOGLYCOLATE PHOSPHATASE"/>
    <property type="match status" value="1"/>
</dbReference>
<accession>A0A073AY72</accession>
<keyword evidence="2" id="KW-1185">Reference proteome</keyword>
<dbReference type="PANTHER" id="PTHR43434">
    <property type="entry name" value="PHOSPHOGLYCOLATE PHOSPHATASE"/>
    <property type="match status" value="1"/>
</dbReference>
<evidence type="ECO:0000313" key="1">
    <source>
        <dbReference type="EMBL" id="KEI44276.1"/>
    </source>
</evidence>
<dbReference type="Pfam" id="PF13419">
    <property type="entry name" value="HAD_2"/>
    <property type="match status" value="1"/>
</dbReference>
<name>A0A073AY72_9PSEU</name>
<dbReference type="Gene3D" id="3.40.50.1000">
    <property type="entry name" value="HAD superfamily/HAD-like"/>
    <property type="match status" value="1"/>
</dbReference>
<dbReference type="InterPro" id="IPR036412">
    <property type="entry name" value="HAD-like_sf"/>
</dbReference>